<gene>
    <name evidence="1" type="ORF">B0I00_1012</name>
</gene>
<sequence length="127" mass="14123">MSYFDGFVIACPKANKDKFIAHANLGDMMFLEMGALRVVECWGDDVPDGKTTDFRMAVKAKDDEAVLFSFIEWPDKATRDAGMARMTEMMTDPAKLDPRMDPAKNPMPFDGARMIYGGFAPIVDLTA</sequence>
<proteinExistence type="predicted"/>
<name>A0A2N0I3R4_9SPHN</name>
<evidence type="ECO:0000313" key="1">
    <source>
        <dbReference type="EMBL" id="PKB25805.1"/>
    </source>
</evidence>
<comment type="caution">
    <text evidence="1">The sequence shown here is derived from an EMBL/GenBank/DDBJ whole genome shotgun (WGS) entry which is preliminary data.</text>
</comment>
<organism evidence="1 2">
    <name type="scientific">Novosphingobium kunmingense</name>
    <dbReference type="NCBI Taxonomy" id="1211806"/>
    <lineage>
        <taxon>Bacteria</taxon>
        <taxon>Pseudomonadati</taxon>
        <taxon>Pseudomonadota</taxon>
        <taxon>Alphaproteobacteria</taxon>
        <taxon>Sphingomonadales</taxon>
        <taxon>Sphingomonadaceae</taxon>
        <taxon>Novosphingobium</taxon>
    </lineage>
</organism>
<reference evidence="1 2" key="1">
    <citation type="submission" date="2017-11" db="EMBL/GenBank/DDBJ databases">
        <title>Genomic Encyclopedia of Type Strains, Phase III (KMG-III): the genomes of soil and plant-associated and newly described type strains.</title>
        <authorList>
            <person name="Whitman W."/>
        </authorList>
    </citation>
    <scope>NUCLEOTIDE SEQUENCE [LARGE SCALE GENOMIC DNA]</scope>
    <source>
        <strain evidence="1 2">CGMCC 1.12274</strain>
    </source>
</reference>
<dbReference type="AlphaFoldDB" id="A0A2N0I3R4"/>
<dbReference type="Proteomes" id="UP000232587">
    <property type="component" value="Unassembled WGS sequence"/>
</dbReference>
<keyword evidence="2" id="KW-1185">Reference proteome</keyword>
<protein>
    <submittedName>
        <fullName evidence="1">Uncharacterized protein YbaA (DUF1428 family)</fullName>
    </submittedName>
</protein>
<dbReference type="RefSeq" id="WP_100866201.1">
    <property type="nucleotide sequence ID" value="NZ_PHUF01000002.1"/>
</dbReference>
<dbReference type="SUPFAM" id="SSF54909">
    <property type="entry name" value="Dimeric alpha+beta barrel"/>
    <property type="match status" value="1"/>
</dbReference>
<dbReference type="PIRSF" id="PIRSF007028">
    <property type="entry name" value="UCP007028"/>
    <property type="match status" value="1"/>
</dbReference>
<dbReference type="EMBL" id="PHUF01000002">
    <property type="protein sequence ID" value="PKB25805.1"/>
    <property type="molecule type" value="Genomic_DNA"/>
</dbReference>
<evidence type="ECO:0000313" key="2">
    <source>
        <dbReference type="Proteomes" id="UP000232587"/>
    </source>
</evidence>
<dbReference type="Pfam" id="PF07237">
    <property type="entry name" value="DUF1428"/>
    <property type="match status" value="1"/>
</dbReference>
<accession>A0A2N0I3R4</accession>
<dbReference type="InterPro" id="IPR011008">
    <property type="entry name" value="Dimeric_a/b-barrel"/>
</dbReference>
<dbReference type="Gene3D" id="3.30.70.100">
    <property type="match status" value="1"/>
</dbReference>
<dbReference type="OrthoDB" id="9792392at2"/>
<dbReference type="InterPro" id="IPR009874">
    <property type="entry name" value="DUF1428"/>
</dbReference>